<dbReference type="STRING" id="363331.RM51_04330"/>
<comment type="similarity">
    <text evidence="2 7">Belongs to the group II decarboxylase family.</text>
</comment>
<organism evidence="8 9">
    <name type="scientific">Chryseobacterium taiwanense</name>
    <dbReference type="NCBI Taxonomy" id="363331"/>
    <lineage>
        <taxon>Bacteria</taxon>
        <taxon>Pseudomonadati</taxon>
        <taxon>Bacteroidota</taxon>
        <taxon>Flavobacteriia</taxon>
        <taxon>Flavobacteriales</taxon>
        <taxon>Weeksellaceae</taxon>
        <taxon>Chryseobacterium group</taxon>
        <taxon>Chryseobacterium</taxon>
    </lineage>
</organism>
<dbReference type="GO" id="GO:0019752">
    <property type="term" value="P:carboxylic acid metabolic process"/>
    <property type="evidence" value="ECO:0007669"/>
    <property type="project" value="InterPro"/>
</dbReference>
<dbReference type="EMBL" id="JWTA01000004">
    <property type="protein sequence ID" value="KIC63963.1"/>
    <property type="molecule type" value="Genomic_DNA"/>
</dbReference>
<dbReference type="Gene3D" id="1.20.1650.10">
    <property type="entry name" value="PLP-dependent transferases"/>
    <property type="match status" value="1"/>
</dbReference>
<evidence type="ECO:0000256" key="7">
    <source>
        <dbReference type="RuleBase" id="RU000382"/>
    </source>
</evidence>
<dbReference type="Gene3D" id="3.90.1150.10">
    <property type="entry name" value="Aspartate Aminotransferase, domain 1"/>
    <property type="match status" value="1"/>
</dbReference>
<dbReference type="InterPro" id="IPR015424">
    <property type="entry name" value="PyrdxlP-dep_Trfase"/>
</dbReference>
<dbReference type="GO" id="GO:0006520">
    <property type="term" value="P:amino acid metabolic process"/>
    <property type="evidence" value="ECO:0007669"/>
    <property type="project" value="InterPro"/>
</dbReference>
<dbReference type="PRINTS" id="PR00800">
    <property type="entry name" value="YHDCRBOXLASE"/>
</dbReference>
<dbReference type="Proteomes" id="UP000031167">
    <property type="component" value="Unassembled WGS sequence"/>
</dbReference>
<dbReference type="OrthoDB" id="9803665at2"/>
<evidence type="ECO:0000256" key="3">
    <source>
        <dbReference type="ARBA" id="ARBA00022793"/>
    </source>
</evidence>
<dbReference type="RefSeq" id="WP_039365540.1">
    <property type="nucleotide sequence ID" value="NZ_JWTA01000004.1"/>
</dbReference>
<reference evidence="8 9" key="1">
    <citation type="submission" date="2014-12" db="EMBL/GenBank/DDBJ databases">
        <title>Genome sequencing of Chryseobacterium taiwanense TPW19.</title>
        <authorList>
            <person name="Tan P.W."/>
            <person name="Chan K.-G."/>
        </authorList>
    </citation>
    <scope>NUCLEOTIDE SEQUENCE [LARGE SCALE GENOMIC DNA]</scope>
    <source>
        <strain evidence="8 9">TPW19</strain>
    </source>
</reference>
<dbReference type="InterPro" id="IPR015422">
    <property type="entry name" value="PyrdxlP-dep_Trfase_small"/>
</dbReference>
<accession>A0A0B4EBF3</accession>
<evidence type="ECO:0000256" key="2">
    <source>
        <dbReference type="ARBA" id="ARBA00009533"/>
    </source>
</evidence>
<evidence type="ECO:0000256" key="4">
    <source>
        <dbReference type="ARBA" id="ARBA00022898"/>
    </source>
</evidence>
<keyword evidence="9" id="KW-1185">Reference proteome</keyword>
<dbReference type="InterPro" id="IPR002129">
    <property type="entry name" value="PyrdxlP-dep_de-COase"/>
</dbReference>
<evidence type="ECO:0000256" key="5">
    <source>
        <dbReference type="ARBA" id="ARBA00023239"/>
    </source>
</evidence>
<gene>
    <name evidence="8" type="ORF">RM51_04330</name>
</gene>
<comment type="caution">
    <text evidence="8">The sequence shown here is derived from an EMBL/GenBank/DDBJ whole genome shotgun (WGS) entry which is preliminary data.</text>
</comment>
<name>A0A0B4EBF3_9FLAO</name>
<evidence type="ECO:0000256" key="1">
    <source>
        <dbReference type="ARBA" id="ARBA00001933"/>
    </source>
</evidence>
<dbReference type="PANTHER" id="PTHR45677:SF8">
    <property type="entry name" value="CYSTEINE SULFINIC ACID DECARBOXYLASE"/>
    <property type="match status" value="1"/>
</dbReference>
<dbReference type="AlphaFoldDB" id="A0A0B4EBF3"/>
<dbReference type="Gene3D" id="3.40.640.10">
    <property type="entry name" value="Type I PLP-dependent aspartate aminotransferase-like (Major domain)"/>
    <property type="match status" value="1"/>
</dbReference>
<comment type="cofactor">
    <cofactor evidence="1 6 7">
        <name>pyridoxal 5'-phosphate</name>
        <dbReference type="ChEBI" id="CHEBI:597326"/>
    </cofactor>
</comment>
<proteinExistence type="inferred from homology"/>
<dbReference type="GO" id="GO:0030170">
    <property type="term" value="F:pyridoxal phosphate binding"/>
    <property type="evidence" value="ECO:0007669"/>
    <property type="project" value="InterPro"/>
</dbReference>
<dbReference type="GO" id="GO:0016831">
    <property type="term" value="F:carboxy-lyase activity"/>
    <property type="evidence" value="ECO:0007669"/>
    <property type="project" value="UniProtKB-KW"/>
</dbReference>
<keyword evidence="4 6" id="KW-0663">Pyridoxal phosphate</keyword>
<dbReference type="InterPro" id="IPR015421">
    <property type="entry name" value="PyrdxlP-dep_Trfase_major"/>
</dbReference>
<dbReference type="CDD" id="cd06450">
    <property type="entry name" value="DOPA_deC_like"/>
    <property type="match status" value="1"/>
</dbReference>
<sequence>MNNNLISSEELSNAVLPHNLGNFENIFHSANSEHYRNAINTTTDLVQEFLSRNKKPFSGIEAKEMKEKVQQIDLDQKLSTYDELLAEVDDIYVKHATAFHLPQYVAHLNCPIVIPALAGEILVSAINSSQDTYDQSAGGTFMERKLIDWTAKQIGYDVNDSDGVFTAGGSQSNLMGLVMMRDCFSQKRYNHNIKMDGLSPEAGRFRIFVSDKSHFSNLKNASIMGLGEKSIIKVPTDDRFRMDISLLKKYIKREEQLGNIPIGIVATAGTTDFGNVDPLEDIADIAEQYNIWMHVDAAYGCALLLSEKYRDLLNGIERADSVTIDYHKSFFQPISSSAFIVKNKRELLILKHHADYLNPKEMDEEEIPAQINKSITQSTRRFDALKLWFTLRMMGKEQLAEYTDTVIDLTKDTASMISEDPDFEILSDSDLSVLVFRYIRSDIEDTNALNLFIKMKLFYSGEILVASTKVNGNFYLKFTLLNPITTTEDIHQILTTIKKHGKDFNTEK</sequence>
<evidence type="ECO:0000256" key="6">
    <source>
        <dbReference type="PIRSR" id="PIRSR602129-50"/>
    </source>
</evidence>
<dbReference type="Pfam" id="PF00282">
    <property type="entry name" value="Pyridoxal_deC"/>
    <property type="match status" value="1"/>
</dbReference>
<keyword evidence="3" id="KW-0210">Decarboxylase</keyword>
<keyword evidence="5 7" id="KW-0456">Lyase</keyword>
<dbReference type="PANTHER" id="PTHR45677">
    <property type="entry name" value="GLUTAMATE DECARBOXYLASE-RELATED"/>
    <property type="match status" value="1"/>
</dbReference>
<dbReference type="SUPFAM" id="SSF53383">
    <property type="entry name" value="PLP-dependent transferases"/>
    <property type="match status" value="1"/>
</dbReference>
<dbReference type="GO" id="GO:0005737">
    <property type="term" value="C:cytoplasm"/>
    <property type="evidence" value="ECO:0007669"/>
    <property type="project" value="TreeGrafter"/>
</dbReference>
<protein>
    <submittedName>
        <fullName evidence="8">Cytochrome C biogenesis protein CcmH</fullName>
    </submittedName>
</protein>
<feature type="modified residue" description="N6-(pyridoxal phosphate)lysine" evidence="6">
    <location>
        <position position="328"/>
    </location>
</feature>
<evidence type="ECO:0000313" key="9">
    <source>
        <dbReference type="Proteomes" id="UP000031167"/>
    </source>
</evidence>
<evidence type="ECO:0000313" key="8">
    <source>
        <dbReference type="EMBL" id="KIC63963.1"/>
    </source>
</evidence>
<dbReference type="InterPro" id="IPR010977">
    <property type="entry name" value="Aromatic_deC"/>
</dbReference>